<keyword evidence="7" id="KW-0694">RNA-binding</keyword>
<comment type="similarity">
    <text evidence="3">Belongs to the RNase PH family.</text>
</comment>
<dbReference type="GO" id="GO:0035925">
    <property type="term" value="F:mRNA 3'-UTR AU-rich region binding"/>
    <property type="evidence" value="ECO:0007669"/>
    <property type="project" value="TreeGrafter"/>
</dbReference>
<keyword evidence="4" id="KW-0963">Cytoplasm</keyword>
<dbReference type="GO" id="GO:0005730">
    <property type="term" value="C:nucleolus"/>
    <property type="evidence" value="ECO:0007669"/>
    <property type="project" value="UniProtKB-SubCell"/>
</dbReference>
<dbReference type="VEuPathDB" id="AmoebaDB:EIN_064460"/>
<dbReference type="PANTHER" id="PTHR11097">
    <property type="entry name" value="EXOSOME COMPLEX EXONUCLEASE RIBOSOMAL RNA PROCESSING PROTEIN"/>
    <property type="match status" value="1"/>
</dbReference>
<dbReference type="Gene3D" id="3.30.230.70">
    <property type="entry name" value="GHMP Kinase, N-terminal domain"/>
    <property type="match status" value="1"/>
</dbReference>
<comment type="subcellular location">
    <subcellularLocation>
        <location evidence="1">Cytoplasm</location>
    </subcellularLocation>
    <subcellularLocation>
        <location evidence="2">Nucleus</location>
        <location evidence="2">Nucleolus</location>
    </subcellularLocation>
</comment>
<evidence type="ECO:0000313" key="11">
    <source>
        <dbReference type="EMBL" id="ELP84221.1"/>
    </source>
</evidence>
<name>A0A0A1TV90_ENTIV</name>
<evidence type="ECO:0000256" key="9">
    <source>
        <dbReference type="ARBA" id="ARBA00030617"/>
    </source>
</evidence>
<sequence length="233" mass="25771">MSRMVFNTKGKDHTIKRDVLHDISASSSYKIGSTHIVCGATTSVHKKVNDGSNPILFETKLQSSGLSKQASPNIQSVEVWMNEVFNDPDLFSNVNRLVVSTPDNQTCYYQQVHLVLYIIDDDGCVFDVAILAAVSALLQLNLNDITIGVDGLCQIVKGSEYKLDFAYHPVPFSFFLQNGDGVQQAYLSFILSEDKVNHVSIHGGKALVSTDLLCGCITKCRTVYQTYLDRLLN</sequence>
<dbReference type="SUPFAM" id="SSF54211">
    <property type="entry name" value="Ribosomal protein S5 domain 2-like"/>
    <property type="match status" value="1"/>
</dbReference>
<feature type="domain" description="Exoribonuclease phosphorolytic" evidence="10">
    <location>
        <begin position="12"/>
        <end position="139"/>
    </location>
</feature>
<dbReference type="KEGG" id="eiv:EIN_064460"/>
<dbReference type="PANTHER" id="PTHR11097:SF9">
    <property type="entry name" value="EXOSOME COMPLEX COMPONENT RRP43"/>
    <property type="match status" value="1"/>
</dbReference>
<dbReference type="GO" id="GO:0071028">
    <property type="term" value="P:nuclear mRNA surveillance"/>
    <property type="evidence" value="ECO:0007669"/>
    <property type="project" value="TreeGrafter"/>
</dbReference>
<dbReference type="EMBL" id="KB207140">
    <property type="protein sequence ID" value="ELP84221.1"/>
    <property type="molecule type" value="Genomic_DNA"/>
</dbReference>
<dbReference type="GO" id="GO:0034475">
    <property type="term" value="P:U4 snRNA 3'-end processing"/>
    <property type="evidence" value="ECO:0007669"/>
    <property type="project" value="TreeGrafter"/>
</dbReference>
<dbReference type="InterPro" id="IPR027408">
    <property type="entry name" value="PNPase/RNase_PH_dom_sf"/>
</dbReference>
<dbReference type="OMA" id="CITKCRT"/>
<dbReference type="OrthoDB" id="45882at2759"/>
<evidence type="ECO:0000256" key="5">
    <source>
        <dbReference type="ARBA" id="ARBA00022552"/>
    </source>
</evidence>
<evidence type="ECO:0000313" key="12">
    <source>
        <dbReference type="Proteomes" id="UP000014680"/>
    </source>
</evidence>
<reference evidence="11 12" key="1">
    <citation type="submission" date="2012-10" db="EMBL/GenBank/DDBJ databases">
        <authorList>
            <person name="Zafar N."/>
            <person name="Inman J."/>
            <person name="Hall N."/>
            <person name="Lorenzi H."/>
            <person name="Caler E."/>
        </authorList>
    </citation>
    <scope>NUCLEOTIDE SEQUENCE [LARGE SCALE GENOMIC DNA]</scope>
    <source>
        <strain evidence="11 12">IP1</strain>
    </source>
</reference>
<evidence type="ECO:0000256" key="8">
    <source>
        <dbReference type="ARBA" id="ARBA00023242"/>
    </source>
</evidence>
<dbReference type="InterPro" id="IPR020568">
    <property type="entry name" value="Ribosomal_Su5_D2-typ_SF"/>
</dbReference>
<dbReference type="GO" id="GO:0000176">
    <property type="term" value="C:nuclear exosome (RNase complex)"/>
    <property type="evidence" value="ECO:0007669"/>
    <property type="project" value="TreeGrafter"/>
</dbReference>
<organism evidence="11 12">
    <name type="scientific">Entamoeba invadens IP1</name>
    <dbReference type="NCBI Taxonomy" id="370355"/>
    <lineage>
        <taxon>Eukaryota</taxon>
        <taxon>Amoebozoa</taxon>
        <taxon>Evosea</taxon>
        <taxon>Archamoebae</taxon>
        <taxon>Mastigamoebida</taxon>
        <taxon>Entamoebidae</taxon>
        <taxon>Entamoeba</taxon>
    </lineage>
</organism>
<dbReference type="InterPro" id="IPR050590">
    <property type="entry name" value="Exosome_comp_Rrp42_subfam"/>
</dbReference>
<dbReference type="GO" id="GO:0000177">
    <property type="term" value="C:cytoplasmic exosome (RNase complex)"/>
    <property type="evidence" value="ECO:0007669"/>
    <property type="project" value="TreeGrafter"/>
</dbReference>
<keyword evidence="5" id="KW-0698">rRNA processing</keyword>
<protein>
    <recommendedName>
        <fullName evidence="9">Ribosomal RNA-processing protein 43</fullName>
    </recommendedName>
</protein>
<keyword evidence="8" id="KW-0539">Nucleus</keyword>
<keyword evidence="12" id="KW-1185">Reference proteome</keyword>
<dbReference type="GO" id="GO:0071038">
    <property type="term" value="P:TRAMP-dependent tRNA surveillance pathway"/>
    <property type="evidence" value="ECO:0007669"/>
    <property type="project" value="TreeGrafter"/>
</dbReference>
<dbReference type="AlphaFoldDB" id="A0A0A1TV90"/>
<dbReference type="GO" id="GO:0034473">
    <property type="term" value="P:U1 snRNA 3'-end processing"/>
    <property type="evidence" value="ECO:0007669"/>
    <property type="project" value="TreeGrafter"/>
</dbReference>
<evidence type="ECO:0000259" key="10">
    <source>
        <dbReference type="Pfam" id="PF01138"/>
    </source>
</evidence>
<dbReference type="Pfam" id="PF01138">
    <property type="entry name" value="RNase_PH"/>
    <property type="match status" value="1"/>
</dbReference>
<evidence type="ECO:0000256" key="2">
    <source>
        <dbReference type="ARBA" id="ARBA00004604"/>
    </source>
</evidence>
<accession>A0A0A1TV90</accession>
<dbReference type="RefSeq" id="XP_004183567.1">
    <property type="nucleotide sequence ID" value="XM_004183519.1"/>
</dbReference>
<dbReference type="InterPro" id="IPR001247">
    <property type="entry name" value="ExoRNase_PH_dom1"/>
</dbReference>
<dbReference type="GO" id="GO:0034476">
    <property type="term" value="P:U5 snRNA 3'-end processing"/>
    <property type="evidence" value="ECO:0007669"/>
    <property type="project" value="TreeGrafter"/>
</dbReference>
<evidence type="ECO:0000256" key="6">
    <source>
        <dbReference type="ARBA" id="ARBA00022835"/>
    </source>
</evidence>
<dbReference type="GO" id="GO:0016075">
    <property type="term" value="P:rRNA catabolic process"/>
    <property type="evidence" value="ECO:0007669"/>
    <property type="project" value="TreeGrafter"/>
</dbReference>
<proteinExistence type="inferred from homology"/>
<dbReference type="GO" id="GO:0000467">
    <property type="term" value="P:exonucleolytic trimming to generate mature 3'-end of 5.8S rRNA from tricistronic rRNA transcript (SSU-rRNA, 5.8S rRNA, LSU-rRNA)"/>
    <property type="evidence" value="ECO:0007669"/>
    <property type="project" value="TreeGrafter"/>
</dbReference>
<dbReference type="GO" id="GO:0071035">
    <property type="term" value="P:nuclear polyadenylation-dependent rRNA catabolic process"/>
    <property type="evidence" value="ECO:0007669"/>
    <property type="project" value="TreeGrafter"/>
</dbReference>
<dbReference type="Proteomes" id="UP000014680">
    <property type="component" value="Unassembled WGS sequence"/>
</dbReference>
<keyword evidence="6" id="KW-0271">Exosome</keyword>
<evidence type="ECO:0000256" key="7">
    <source>
        <dbReference type="ARBA" id="ARBA00022884"/>
    </source>
</evidence>
<gene>
    <name evidence="11" type="ORF">EIN_064460</name>
</gene>
<evidence type="ECO:0000256" key="3">
    <source>
        <dbReference type="ARBA" id="ARBA00006678"/>
    </source>
</evidence>
<evidence type="ECO:0000256" key="1">
    <source>
        <dbReference type="ARBA" id="ARBA00004496"/>
    </source>
</evidence>
<dbReference type="GeneID" id="14883290"/>
<evidence type="ECO:0000256" key="4">
    <source>
        <dbReference type="ARBA" id="ARBA00022490"/>
    </source>
</evidence>